<comment type="subunit">
    <text evidence="10">The type I restriction/modification system is composed of three polypeptides R, M and S.</text>
</comment>
<proteinExistence type="inferred from homology"/>
<dbReference type="PANTHER" id="PTHR30195">
    <property type="entry name" value="TYPE I SITE-SPECIFIC DEOXYRIBONUCLEASE PROTEIN SUBUNIT M AND R"/>
    <property type="match status" value="1"/>
</dbReference>
<evidence type="ECO:0000256" key="4">
    <source>
        <dbReference type="ARBA" id="ARBA00022741"/>
    </source>
</evidence>
<dbReference type="CDD" id="cd22332">
    <property type="entry name" value="HsdR_N"/>
    <property type="match status" value="1"/>
</dbReference>
<dbReference type="Gene3D" id="3.90.1570.50">
    <property type="match status" value="1"/>
</dbReference>
<evidence type="ECO:0000256" key="1">
    <source>
        <dbReference type="ARBA" id="ARBA00000851"/>
    </source>
</evidence>
<dbReference type="PANTHER" id="PTHR30195:SF15">
    <property type="entry name" value="TYPE I RESTRICTION ENZYME HINDI ENDONUCLEASE SUBUNIT"/>
    <property type="match status" value="1"/>
</dbReference>
<dbReference type="SUPFAM" id="SSF52540">
    <property type="entry name" value="P-loop containing nucleoside triphosphate hydrolases"/>
    <property type="match status" value="2"/>
</dbReference>
<dbReference type="InterPro" id="IPR014001">
    <property type="entry name" value="Helicase_ATP-bd"/>
</dbReference>
<organism evidence="12 13">
    <name type="scientific">Fusobacterium nucleatum subsp. nucleatum</name>
    <dbReference type="NCBI Taxonomy" id="76856"/>
    <lineage>
        <taxon>Bacteria</taxon>
        <taxon>Fusobacteriati</taxon>
        <taxon>Fusobacteriota</taxon>
        <taxon>Fusobacteriia</taxon>
        <taxon>Fusobacteriales</taxon>
        <taxon>Fusobacteriaceae</taxon>
        <taxon>Fusobacterium</taxon>
    </lineage>
</organism>
<dbReference type="PROSITE" id="PS51192">
    <property type="entry name" value="HELICASE_ATP_BIND_1"/>
    <property type="match status" value="1"/>
</dbReference>
<evidence type="ECO:0000256" key="9">
    <source>
        <dbReference type="ARBA" id="ARBA00023125"/>
    </source>
</evidence>
<comment type="catalytic activity">
    <reaction evidence="1 10">
        <text>Endonucleolytic cleavage of DNA to give random double-stranded fragments with terminal 5'-phosphates, ATP is simultaneously hydrolyzed.</text>
        <dbReference type="EC" id="3.1.21.3"/>
    </reaction>
</comment>
<evidence type="ECO:0000256" key="10">
    <source>
        <dbReference type="RuleBase" id="RU364115"/>
    </source>
</evidence>
<dbReference type="Pfam" id="PF04313">
    <property type="entry name" value="HSDR_N"/>
    <property type="match status" value="1"/>
</dbReference>
<dbReference type="InterPro" id="IPR040980">
    <property type="entry name" value="SWI2_SNF2"/>
</dbReference>
<dbReference type="GO" id="GO:0009035">
    <property type="term" value="F:type I site-specific deoxyribonuclease activity"/>
    <property type="evidence" value="ECO:0007669"/>
    <property type="project" value="UniProtKB-EC"/>
</dbReference>
<evidence type="ECO:0000256" key="6">
    <source>
        <dbReference type="ARBA" id="ARBA00022759"/>
    </source>
</evidence>
<dbReference type="Proteomes" id="UP000054800">
    <property type="component" value="Unassembled WGS sequence"/>
</dbReference>
<keyword evidence="7 10" id="KW-0378">Hydrolase</keyword>
<dbReference type="OrthoDB" id="9758243at2"/>
<dbReference type="Pfam" id="PF11867">
    <property type="entry name" value="T1RH-like_C"/>
    <property type="match status" value="1"/>
</dbReference>
<dbReference type="InterPro" id="IPR007409">
    <property type="entry name" value="Restrct_endonuc_type1_HsdR_N"/>
</dbReference>
<sequence length="1048" mass="120440">MSSFFIEADYENSIIELFQNDLGYEYAYGPDIERDFYSPLYEEVLIDSLYRLNKNLPKIAIQEALYKIKNFENGELVEKNNIFMDYLQNGIPVKFFIGGEEHSSIVYLVDYKDINNNSFIIANQWTFIENSERRPDIILFLNGLPIVLVELKSPSREETDASEAYNQIRNYIQEIPSIFIYNAICVMSDQLTSKAGTITSDEVRFMEWKTKDGSYENTQYAQFDTFFEGIFEKERLLDIIKNFICFSNEGINKFKILAGYHQYFAVKKAIESTKKATITDGKGGVFWHTQGSGKSLSMVFYAHLLQEALDSPTIVVLTDRNDLDDQLYSQFLKCKEFLRQEAMHAESRENLKTLLAGRQANGIIFTTMQKFEESHEPLSERHNIIVMADEAHRGQYGLTEKIKITRNKEGEEVAKSIVGMARIIRNTLPNATYIGFTGTPISLKDRSTREVFGDYIDIYDMTQSVEDGATRPVYYESRVIKLNLDDTTLKMIDAEYDLMSLNADPEVIEKSKRELGQMEAVLGNDNTINSLVCDILEHYENNRENLLTGKAMIVGYSRSIAIKIYKKILELRPDWNEKVGVVMTSSNNDPEEWRKIIGNKHHKNELAKKFKDNNSPMKIAIVVDMWLTGFDVPSLATMYVYKPMSGHNLMQAITRVNRVFHDKEGGLVVDYVGIATALKQAMNDYTSRDKKNYGDTDVAKTAYPKFLEKLSVCRDKFYGYDYSKFQNETELERAKAISGAVNFIMGREKVDDKDSFVKEALMLHQALSLCSSLVDEDDRFEAAFFEAVRVLLLRLTNTGVGKKISLPEMNARINELLKQSIKSDGVINLFSDIKEEFSLFDPKFLQEVANMKEKNLAVELLKKLIAEQVSIYRKTNVVKSEKFSKIMQCSLNAYLNGMLTNEEVIGEMLKLAKQIAASQKEGDKLGLTTDELAFYDALTKPQAIKDFYENEELIAITKELADTLRKNKTIDWQKRESARAKMRMLIKKLLKKHKYPPEGMDDAVQTVMAQCELWTDHYNFEEDYNVYSYINDTAEFLPLVAEDNEKYN</sequence>
<name>A0A0X3Y392_FUSNC</name>
<dbReference type="GO" id="GO:0003677">
    <property type="term" value="F:DNA binding"/>
    <property type="evidence" value="ECO:0007669"/>
    <property type="project" value="UniProtKB-KW"/>
</dbReference>
<keyword evidence="9 10" id="KW-0238">DNA-binding</keyword>
<evidence type="ECO:0000256" key="2">
    <source>
        <dbReference type="ARBA" id="ARBA00008598"/>
    </source>
</evidence>
<evidence type="ECO:0000313" key="12">
    <source>
        <dbReference type="EMBL" id="KUL99365.1"/>
    </source>
</evidence>
<dbReference type="EMBL" id="LMVH01000001">
    <property type="protein sequence ID" value="KUL99365.1"/>
    <property type="molecule type" value="Genomic_DNA"/>
</dbReference>
<dbReference type="InterPro" id="IPR004473">
    <property type="entry name" value="Restrct_endonuc_typeI_HsdR"/>
</dbReference>
<gene>
    <name evidence="12" type="ORF">RO03_07565</name>
</gene>
<reference evidence="12 13" key="1">
    <citation type="submission" date="2015-10" db="EMBL/GenBank/DDBJ databases">
        <authorList>
            <person name="Gilbert D.G."/>
        </authorList>
    </citation>
    <scope>NUCLEOTIDE SEQUENCE [LARGE SCALE GENOMIC DNA]</scope>
    <source>
        <strain evidence="12 13">ChDC F311</strain>
    </source>
</reference>
<dbReference type="SMART" id="SM00487">
    <property type="entry name" value="DEXDc"/>
    <property type="match status" value="1"/>
</dbReference>
<dbReference type="Pfam" id="PF18766">
    <property type="entry name" value="SWI2_SNF2"/>
    <property type="match status" value="1"/>
</dbReference>
<protein>
    <recommendedName>
        <fullName evidence="10">Type I restriction enzyme endonuclease subunit</fullName>
        <shortName evidence="10">R protein</shortName>
        <ecNumber evidence="10">3.1.21.3</ecNumber>
    </recommendedName>
</protein>
<dbReference type="Gene3D" id="3.40.50.300">
    <property type="entry name" value="P-loop containing nucleotide triphosphate hydrolases"/>
    <property type="match status" value="2"/>
</dbReference>
<keyword evidence="5 10" id="KW-0680">Restriction system</keyword>
<accession>A0A0X3Y392</accession>
<evidence type="ECO:0000256" key="8">
    <source>
        <dbReference type="ARBA" id="ARBA00022840"/>
    </source>
</evidence>
<dbReference type="NCBIfam" id="TIGR00348">
    <property type="entry name" value="hsdR"/>
    <property type="match status" value="1"/>
</dbReference>
<dbReference type="AlphaFoldDB" id="A0A0X3Y392"/>
<comment type="caution">
    <text evidence="12">The sequence shown here is derived from an EMBL/GenBank/DDBJ whole genome shotgun (WGS) entry which is preliminary data.</text>
</comment>
<feature type="domain" description="Helicase ATP-binding" evidence="11">
    <location>
        <begin position="275"/>
        <end position="458"/>
    </location>
</feature>
<evidence type="ECO:0000259" key="11">
    <source>
        <dbReference type="PROSITE" id="PS51192"/>
    </source>
</evidence>
<comment type="similarity">
    <text evidence="2 10">Belongs to the HsdR family.</text>
</comment>
<dbReference type="InterPro" id="IPR051268">
    <property type="entry name" value="Type-I_R_enzyme_R_subunit"/>
</dbReference>
<keyword evidence="4 10" id="KW-0547">Nucleotide-binding</keyword>
<dbReference type="InterPro" id="IPR027417">
    <property type="entry name" value="P-loop_NTPase"/>
</dbReference>
<dbReference type="RefSeq" id="WP_059222897.1">
    <property type="nucleotide sequence ID" value="NZ_LMVH01000001.1"/>
</dbReference>
<evidence type="ECO:0000256" key="5">
    <source>
        <dbReference type="ARBA" id="ARBA00022747"/>
    </source>
</evidence>
<dbReference type="Pfam" id="PF22679">
    <property type="entry name" value="T1R_D3-like"/>
    <property type="match status" value="1"/>
</dbReference>
<comment type="function">
    <text evidence="10">Subunit R is required for both nuclease and ATPase activities, but not for modification.</text>
</comment>
<dbReference type="GO" id="GO:0005524">
    <property type="term" value="F:ATP binding"/>
    <property type="evidence" value="ECO:0007669"/>
    <property type="project" value="UniProtKB-KW"/>
</dbReference>
<dbReference type="EC" id="3.1.21.3" evidence="10"/>
<dbReference type="InterPro" id="IPR055180">
    <property type="entry name" value="HsdR_RecA-like_helicase_dom_2"/>
</dbReference>
<dbReference type="GO" id="GO:0009307">
    <property type="term" value="P:DNA restriction-modification system"/>
    <property type="evidence" value="ECO:0007669"/>
    <property type="project" value="UniProtKB-KW"/>
</dbReference>
<evidence type="ECO:0000256" key="3">
    <source>
        <dbReference type="ARBA" id="ARBA00022722"/>
    </source>
</evidence>
<dbReference type="InterPro" id="IPR021810">
    <property type="entry name" value="T1RH-like_C"/>
</dbReference>
<dbReference type="CDD" id="cd18030">
    <property type="entry name" value="DEXHc_RE_I_HsdR"/>
    <property type="match status" value="1"/>
</dbReference>
<keyword evidence="6" id="KW-0255">Endonuclease</keyword>
<evidence type="ECO:0000313" key="13">
    <source>
        <dbReference type="Proteomes" id="UP000054800"/>
    </source>
</evidence>
<evidence type="ECO:0000256" key="7">
    <source>
        <dbReference type="ARBA" id="ARBA00022801"/>
    </source>
</evidence>
<keyword evidence="8 10" id="KW-0067">ATP-binding</keyword>
<keyword evidence="3" id="KW-0540">Nuclease</keyword>
<dbReference type="CDD" id="cd18800">
    <property type="entry name" value="SF2_C_EcoR124I-like"/>
    <property type="match status" value="1"/>
</dbReference>